<dbReference type="InterPro" id="IPR023562">
    <property type="entry name" value="ClpP/TepA"/>
</dbReference>
<dbReference type="NCBIfam" id="NF045542">
    <property type="entry name" value="Clp_rel_HeadMat"/>
    <property type="match status" value="1"/>
</dbReference>
<comment type="similarity">
    <text evidence="1 6">Belongs to the peptidase S14 family.</text>
</comment>
<evidence type="ECO:0000256" key="1">
    <source>
        <dbReference type="ARBA" id="ARBA00007039"/>
    </source>
</evidence>
<dbReference type="CDD" id="cd07016">
    <property type="entry name" value="S14_ClpP_1"/>
    <property type="match status" value="1"/>
</dbReference>
<dbReference type="PANTHER" id="PTHR10381">
    <property type="entry name" value="ATP-DEPENDENT CLP PROTEASE PROTEOLYTIC SUBUNIT"/>
    <property type="match status" value="1"/>
</dbReference>
<organism evidence="7 8">
    <name type="scientific">Clostridium intestinale</name>
    <dbReference type="NCBI Taxonomy" id="36845"/>
    <lineage>
        <taxon>Bacteria</taxon>
        <taxon>Bacillati</taxon>
        <taxon>Bacillota</taxon>
        <taxon>Clostridia</taxon>
        <taxon>Eubacteriales</taxon>
        <taxon>Clostridiaceae</taxon>
        <taxon>Clostridium</taxon>
    </lineage>
</organism>
<dbReference type="SUPFAM" id="SSF52096">
    <property type="entry name" value="ClpP/crotonase"/>
    <property type="match status" value="1"/>
</dbReference>
<dbReference type="Proteomes" id="UP000512286">
    <property type="component" value="Chromosome"/>
</dbReference>
<dbReference type="PANTHER" id="PTHR10381:SF70">
    <property type="entry name" value="ATP-DEPENDENT CLP PROTEASE PROTEOLYTIC SUBUNIT"/>
    <property type="match status" value="1"/>
</dbReference>
<keyword evidence="5" id="KW-0720">Serine protease</keyword>
<proteinExistence type="inferred from homology"/>
<keyword evidence="3 7" id="KW-0645">Protease</keyword>
<dbReference type="Pfam" id="PF00574">
    <property type="entry name" value="CLP_protease"/>
    <property type="match status" value="1"/>
</dbReference>
<dbReference type="GO" id="GO:0051117">
    <property type="term" value="F:ATPase binding"/>
    <property type="evidence" value="ECO:0007669"/>
    <property type="project" value="TreeGrafter"/>
</dbReference>
<reference evidence="7 8" key="1">
    <citation type="submission" date="2020-07" db="EMBL/GenBank/DDBJ databases">
        <title>Electron transfer.</title>
        <authorList>
            <person name="Huang L."/>
            <person name="Liu X."/>
            <person name="Zhou S."/>
        </authorList>
    </citation>
    <scope>NUCLEOTIDE SEQUENCE [LARGE SCALE GENOMIC DNA]</scope>
    <source>
        <strain evidence="7 8">Lx1</strain>
    </source>
</reference>
<evidence type="ECO:0000256" key="4">
    <source>
        <dbReference type="ARBA" id="ARBA00022801"/>
    </source>
</evidence>
<keyword evidence="4" id="KW-0378">Hydrolase</keyword>
<evidence type="ECO:0000256" key="6">
    <source>
        <dbReference type="RuleBase" id="RU003567"/>
    </source>
</evidence>
<evidence type="ECO:0000256" key="3">
    <source>
        <dbReference type="ARBA" id="ARBA00022670"/>
    </source>
</evidence>
<dbReference type="GO" id="GO:0006515">
    <property type="term" value="P:protein quality control for misfolded or incompletely synthesized proteins"/>
    <property type="evidence" value="ECO:0007669"/>
    <property type="project" value="TreeGrafter"/>
</dbReference>
<dbReference type="InterPro" id="IPR029045">
    <property type="entry name" value="ClpP/crotonase-like_dom_sf"/>
</dbReference>
<protein>
    <recommendedName>
        <fullName evidence="6">ATP-dependent Clp protease proteolytic subunit</fullName>
    </recommendedName>
</protein>
<evidence type="ECO:0000313" key="8">
    <source>
        <dbReference type="Proteomes" id="UP000512286"/>
    </source>
</evidence>
<accession>A0A7D7A3E8</accession>
<sequence length="229" mass="25186">MKIEIKGPIISDSQQWIYDWFDMPATSPKKVNDLISQALPGEDLEVIINSGGGSVFAGSEIFTSFRDHKGNVKGKIVGLAASAASVIAMGIKDLSISPTAQIMIHRASTYGEGNAEDMQKTIDMLNGIDKSIANAYILKTGIDKNTLLNMMSKETWLDAESAKELGFVNSIMFEEEFQAVASINNNGMLPDNIINKLMDEFKNTMEFKKNQNINNDLELAKAKLKITML</sequence>
<name>A0A7D7A3E8_9CLOT</name>
<dbReference type="AlphaFoldDB" id="A0A7D7A3E8"/>
<evidence type="ECO:0000256" key="2">
    <source>
        <dbReference type="ARBA" id="ARBA00022490"/>
    </source>
</evidence>
<evidence type="ECO:0000313" key="7">
    <source>
        <dbReference type="EMBL" id="QLY82335.1"/>
    </source>
</evidence>
<dbReference type="GO" id="GO:0004252">
    <property type="term" value="F:serine-type endopeptidase activity"/>
    <property type="evidence" value="ECO:0007669"/>
    <property type="project" value="InterPro"/>
</dbReference>
<dbReference type="InterPro" id="IPR001907">
    <property type="entry name" value="ClpP"/>
</dbReference>
<dbReference type="GO" id="GO:0009368">
    <property type="term" value="C:endopeptidase Clp complex"/>
    <property type="evidence" value="ECO:0007669"/>
    <property type="project" value="TreeGrafter"/>
</dbReference>
<dbReference type="KEGG" id="cint:HZF06_11805"/>
<dbReference type="GO" id="GO:0004176">
    <property type="term" value="F:ATP-dependent peptidase activity"/>
    <property type="evidence" value="ECO:0007669"/>
    <property type="project" value="InterPro"/>
</dbReference>
<evidence type="ECO:0000256" key="5">
    <source>
        <dbReference type="ARBA" id="ARBA00022825"/>
    </source>
</evidence>
<dbReference type="PRINTS" id="PR00127">
    <property type="entry name" value="CLPPROTEASEP"/>
</dbReference>
<dbReference type="EMBL" id="CP059378">
    <property type="protein sequence ID" value="QLY82335.1"/>
    <property type="molecule type" value="Genomic_DNA"/>
</dbReference>
<keyword evidence="2" id="KW-0963">Cytoplasm</keyword>
<gene>
    <name evidence="7" type="ORF">HZF06_11805</name>
</gene>
<dbReference type="Gene3D" id="3.90.226.10">
    <property type="entry name" value="2-enoyl-CoA Hydratase, Chain A, domain 1"/>
    <property type="match status" value="1"/>
</dbReference>